<dbReference type="GO" id="GO:0005975">
    <property type="term" value="P:carbohydrate metabolic process"/>
    <property type="evidence" value="ECO:0007669"/>
    <property type="project" value="InterPro"/>
</dbReference>
<protein>
    <submittedName>
        <fullName evidence="2">Unannotated protein</fullName>
    </submittedName>
</protein>
<dbReference type="GO" id="GO:0008061">
    <property type="term" value="F:chitin binding"/>
    <property type="evidence" value="ECO:0007669"/>
    <property type="project" value="InterPro"/>
</dbReference>
<feature type="domain" description="GH18" evidence="1">
    <location>
        <begin position="34"/>
        <end position="415"/>
    </location>
</feature>
<proteinExistence type="predicted"/>
<gene>
    <name evidence="2" type="ORF">UFOPK3576_00637</name>
</gene>
<accession>A0A6J7GKQ3</accession>
<name>A0A6J7GKQ3_9ZZZZ</name>
<dbReference type="SMART" id="SM00636">
    <property type="entry name" value="Glyco_18"/>
    <property type="match status" value="1"/>
</dbReference>
<dbReference type="PANTHER" id="PTHR46066:SF2">
    <property type="entry name" value="CHITINASE DOMAIN-CONTAINING PROTEIN 1"/>
    <property type="match status" value="1"/>
</dbReference>
<dbReference type="PANTHER" id="PTHR46066">
    <property type="entry name" value="CHITINASE DOMAIN-CONTAINING PROTEIN 1 FAMILY MEMBER"/>
    <property type="match status" value="1"/>
</dbReference>
<sequence length="607" mass="62983">MRMRGMKLRVALMALAIAGASFTMPAAHAEGGPKIITGWMPYWMTSQTKPAGITNAVANADILKDVSPFWFSAVAGGPAGVTVKFNPNFGSAEANSAWAVGQLRGAGLAILPSIADGSGKGRMAATLADPPKRGLHIAEIVNLVTSRGYDGIDLDYETFAFTDGRASWPATQPNWTAFVTELSAALHAQGKLLSVTIPSPCDVANKCGGTNGYWVYNLAGIAGPSDRIRIMTYDFHVGSPGPIAPIGWVTASMLYATTQAPANKLTVGVPAYGRTWTKKNGSSYALSGVCPPAASSGSIRTAYTSLTSSASLTAAEIPAFLTSIGKTPADIQWDPVSQENWIEYNKNVNWTDGSGAAQTCVAQRIMWWIGPQAALVRTQLVGQLGLNSAGFWTIGGDDPAMWPLLRGYSASMAPAVTAVAITAPTTATFNTIGTIAAVATSQGAPVTGVDAALQFQSGGKGAWAPIATAPLAVDGTVTFAPTFTAGGKWRIFIPAAAGRGEQVSDAKQIDVSSLVKANAKKPVVKAKSKLVIRVVALPAQAGQAVIIQEQRAGTWVRVAKSSTLSTGVARVAFVAPKAKGAHTYRATASSMGSLSFGVSEEFTVTVQ</sequence>
<reference evidence="2" key="1">
    <citation type="submission" date="2020-05" db="EMBL/GenBank/DDBJ databases">
        <authorList>
            <person name="Chiriac C."/>
            <person name="Salcher M."/>
            <person name="Ghai R."/>
            <person name="Kavagutti S V."/>
        </authorList>
    </citation>
    <scope>NUCLEOTIDE SEQUENCE</scope>
</reference>
<dbReference type="InterPro" id="IPR001223">
    <property type="entry name" value="Glyco_hydro18_cat"/>
</dbReference>
<dbReference type="PROSITE" id="PS51910">
    <property type="entry name" value="GH18_2"/>
    <property type="match status" value="1"/>
</dbReference>
<dbReference type="InterPro" id="IPR011583">
    <property type="entry name" value="Chitinase_II/V-like_cat"/>
</dbReference>
<dbReference type="Pfam" id="PF00704">
    <property type="entry name" value="Glyco_hydro_18"/>
    <property type="match status" value="1"/>
</dbReference>
<dbReference type="SUPFAM" id="SSF51445">
    <property type="entry name" value="(Trans)glycosidases"/>
    <property type="match status" value="1"/>
</dbReference>
<dbReference type="EMBL" id="CAFBMO010000018">
    <property type="protein sequence ID" value="CAB4904009.1"/>
    <property type="molecule type" value="Genomic_DNA"/>
</dbReference>
<dbReference type="AlphaFoldDB" id="A0A6J7GKQ3"/>
<dbReference type="Gene3D" id="3.20.20.80">
    <property type="entry name" value="Glycosidases"/>
    <property type="match status" value="1"/>
</dbReference>
<organism evidence="2">
    <name type="scientific">freshwater metagenome</name>
    <dbReference type="NCBI Taxonomy" id="449393"/>
    <lineage>
        <taxon>unclassified sequences</taxon>
        <taxon>metagenomes</taxon>
        <taxon>ecological metagenomes</taxon>
    </lineage>
</organism>
<evidence type="ECO:0000259" key="1">
    <source>
        <dbReference type="PROSITE" id="PS51910"/>
    </source>
</evidence>
<evidence type="ECO:0000313" key="2">
    <source>
        <dbReference type="EMBL" id="CAB4904009.1"/>
    </source>
</evidence>
<dbReference type="InterPro" id="IPR017853">
    <property type="entry name" value="GH"/>
</dbReference>